<dbReference type="PROSITE" id="PS00099">
    <property type="entry name" value="THIOLASE_3"/>
    <property type="match status" value="1"/>
</dbReference>
<reference evidence="9 10" key="1">
    <citation type="submission" date="2017-10" db="EMBL/GenBank/DDBJ databases">
        <title>Sequencing the genomes of 1000 actinobacteria strains.</title>
        <authorList>
            <person name="Klenk H.-P."/>
        </authorList>
    </citation>
    <scope>NUCLEOTIDE SEQUENCE [LARGE SCALE GENOMIC DNA]</scope>
    <source>
        <strain evidence="9 10">DSM 21801</strain>
    </source>
</reference>
<dbReference type="AlphaFoldDB" id="A0A2A9D261"/>
<dbReference type="PIRSF" id="PIRSF000429">
    <property type="entry name" value="Ac-CoA_Ac_transf"/>
    <property type="match status" value="1"/>
</dbReference>
<feature type="region of interest" description="Disordered" evidence="6">
    <location>
        <begin position="1"/>
        <end position="29"/>
    </location>
</feature>
<feature type="active site" description="Proton acceptor" evidence="4">
    <location>
        <position position="442"/>
    </location>
</feature>
<feature type="active site" description="Proton acceptor" evidence="4">
    <location>
        <position position="405"/>
    </location>
</feature>
<name>A0A2A9D261_9MICO</name>
<dbReference type="RefSeq" id="WP_098469713.1">
    <property type="nucleotide sequence ID" value="NZ_PDJD01000001.1"/>
</dbReference>
<dbReference type="InterPro" id="IPR016039">
    <property type="entry name" value="Thiolase-like"/>
</dbReference>
<dbReference type="Proteomes" id="UP000224915">
    <property type="component" value="Unassembled WGS sequence"/>
</dbReference>
<feature type="active site" description="Acyl-thioester intermediate" evidence="4">
    <location>
        <position position="114"/>
    </location>
</feature>
<dbReference type="OrthoDB" id="1402717at2"/>
<sequence length="455" mass="47281">MARTTATTSPTDTTDTTDTTAETTRPNGTAVVVGGNRTPFAKAGKQFAGASNLDMLTATLEALVARFGLSGVTLGEVRAGAVLNHSKDFNLAREAVLGTPLDPHTNAVTIQRACATSIEAAWDIANKITLGQIDSGIAAGADSTSDAPIVVSDRLRRVLLKMNAAKKPLDKLKLVGQIRPSDLAPVAPNVNEPRTGLSMGEHQALTNLQWQVTREAQDAIAAASHQNLAAAWDAGYFDDLVTPFRGLTRDATLRPDTTTETLAGLRTVFGNGHPNPTMTAGNSTPLSDGAAAVLISSPDWAAERNLPALARIVDAEAAAVDFVHGEEGLLMGGAYAVPRLLARQGLRLEDIDLVEIHEAFAGVVVATTTAWADEEFCQTKLGLPALGQVDPERLNVTGSSLAAGHPFAATGARIVATLATLLAERRAQDSDGGPIRGLISVCAAGGQAVAMLLEA</sequence>
<organism evidence="9 10">
    <name type="scientific">Serinibacter salmoneus</name>
    <dbReference type="NCBI Taxonomy" id="556530"/>
    <lineage>
        <taxon>Bacteria</taxon>
        <taxon>Bacillati</taxon>
        <taxon>Actinomycetota</taxon>
        <taxon>Actinomycetes</taxon>
        <taxon>Micrococcales</taxon>
        <taxon>Beutenbergiaceae</taxon>
        <taxon>Serinibacter</taxon>
    </lineage>
</organism>
<evidence type="ECO:0000256" key="5">
    <source>
        <dbReference type="RuleBase" id="RU003557"/>
    </source>
</evidence>
<feature type="compositionally biased region" description="Low complexity" evidence="6">
    <location>
        <begin position="1"/>
        <end position="24"/>
    </location>
</feature>
<proteinExistence type="inferred from homology"/>
<dbReference type="Pfam" id="PF02803">
    <property type="entry name" value="Thiolase_C"/>
    <property type="match status" value="1"/>
</dbReference>
<evidence type="ECO:0000313" key="9">
    <source>
        <dbReference type="EMBL" id="PFG20787.1"/>
    </source>
</evidence>
<evidence type="ECO:0000313" key="10">
    <source>
        <dbReference type="Proteomes" id="UP000224915"/>
    </source>
</evidence>
<evidence type="ECO:0000259" key="8">
    <source>
        <dbReference type="Pfam" id="PF02803"/>
    </source>
</evidence>
<dbReference type="EMBL" id="PDJD01000001">
    <property type="protein sequence ID" value="PFG20787.1"/>
    <property type="molecule type" value="Genomic_DNA"/>
</dbReference>
<dbReference type="InterPro" id="IPR050521">
    <property type="entry name" value="3-ketoacyl-CoA_Thiolase"/>
</dbReference>
<comment type="caution">
    <text evidence="9">The sequence shown here is derived from an EMBL/GenBank/DDBJ whole genome shotgun (WGS) entry which is preliminary data.</text>
</comment>
<dbReference type="SUPFAM" id="SSF53901">
    <property type="entry name" value="Thiolase-like"/>
    <property type="match status" value="2"/>
</dbReference>
<dbReference type="Gene3D" id="3.40.47.10">
    <property type="match status" value="1"/>
</dbReference>
<dbReference type="InterPro" id="IPR020616">
    <property type="entry name" value="Thiolase_N"/>
</dbReference>
<dbReference type="GO" id="GO:0005829">
    <property type="term" value="C:cytosol"/>
    <property type="evidence" value="ECO:0007669"/>
    <property type="project" value="TreeGrafter"/>
</dbReference>
<evidence type="ECO:0000256" key="2">
    <source>
        <dbReference type="ARBA" id="ARBA00022679"/>
    </source>
</evidence>
<comment type="similarity">
    <text evidence="1 5">Belongs to the thiolase-like superfamily. Thiolase family.</text>
</comment>
<gene>
    <name evidence="9" type="ORF">ATL40_2402</name>
</gene>
<evidence type="ECO:0000256" key="4">
    <source>
        <dbReference type="PIRSR" id="PIRSR000429-1"/>
    </source>
</evidence>
<evidence type="ECO:0000256" key="1">
    <source>
        <dbReference type="ARBA" id="ARBA00010982"/>
    </source>
</evidence>
<dbReference type="InterPro" id="IPR020617">
    <property type="entry name" value="Thiolase_C"/>
</dbReference>
<dbReference type="InterPro" id="IPR002155">
    <property type="entry name" value="Thiolase"/>
</dbReference>
<protein>
    <submittedName>
        <fullName evidence="9">3-ketoacyl-CoA thiolase</fullName>
    </submittedName>
</protein>
<dbReference type="PANTHER" id="PTHR42689">
    <property type="entry name" value="ACETYL-COA ACYLTRANSFERASE FADA2 (3-KETOACYL-COA THIOLASE) (BETA-KETOTHIOLASE)-RELATED"/>
    <property type="match status" value="1"/>
</dbReference>
<dbReference type="NCBIfam" id="TIGR01930">
    <property type="entry name" value="AcCoA-C-Actrans"/>
    <property type="match status" value="1"/>
</dbReference>
<evidence type="ECO:0000256" key="6">
    <source>
        <dbReference type="SAM" id="MobiDB-lite"/>
    </source>
</evidence>
<dbReference type="CDD" id="cd00751">
    <property type="entry name" value="thiolase"/>
    <property type="match status" value="1"/>
</dbReference>
<dbReference type="PANTHER" id="PTHR42689:SF1">
    <property type="entry name" value="ACETYL-COA ACYLTRANSFERASE FADA2 (3-KETOACYL-COA THIOLASE) (BETA-KETOTHIOLASE)-RELATED"/>
    <property type="match status" value="1"/>
</dbReference>
<dbReference type="InterPro" id="IPR020610">
    <property type="entry name" value="Thiolase_AS"/>
</dbReference>
<evidence type="ECO:0000256" key="3">
    <source>
        <dbReference type="ARBA" id="ARBA00023315"/>
    </source>
</evidence>
<keyword evidence="2 5" id="KW-0808">Transferase</keyword>
<keyword evidence="10" id="KW-1185">Reference proteome</keyword>
<dbReference type="NCBIfam" id="NF006740">
    <property type="entry name" value="PRK09268.1"/>
    <property type="match status" value="1"/>
</dbReference>
<accession>A0A2A9D261</accession>
<feature type="domain" description="Thiolase N-terminal" evidence="7">
    <location>
        <begin position="31"/>
        <end position="297"/>
    </location>
</feature>
<dbReference type="Pfam" id="PF00108">
    <property type="entry name" value="Thiolase_N"/>
    <property type="match status" value="1"/>
</dbReference>
<dbReference type="GO" id="GO:0016747">
    <property type="term" value="F:acyltransferase activity, transferring groups other than amino-acyl groups"/>
    <property type="evidence" value="ECO:0007669"/>
    <property type="project" value="InterPro"/>
</dbReference>
<evidence type="ECO:0000259" key="7">
    <source>
        <dbReference type="Pfam" id="PF00108"/>
    </source>
</evidence>
<feature type="domain" description="Thiolase C-terminal" evidence="8">
    <location>
        <begin position="308"/>
        <end position="454"/>
    </location>
</feature>
<keyword evidence="3 5" id="KW-0012">Acyltransferase</keyword>